<evidence type="ECO:0000313" key="3">
    <source>
        <dbReference type="EMBL" id="KAL3669276.1"/>
    </source>
</evidence>
<feature type="domain" description="Transposase putative helix-turn-helix" evidence="2">
    <location>
        <begin position="152"/>
        <end position="182"/>
    </location>
</feature>
<evidence type="ECO:0000256" key="1">
    <source>
        <dbReference type="SAM" id="MobiDB-lite"/>
    </source>
</evidence>
<sequence length="378" mass="43721">MDEIVPESDLSDDNTEVHKRSRTMEAAIPRKRHRTDLIHPSVWFRQTVTDALWMPTSTAAVPKLLRPRKRRRKRKKKRGVYPKRARRFDRGRVLDHVRVAEPLLTSWFDVSNFADETQVSGWSALAIATPSSATDADDTDEEVSEHPVNSVVKLRLFPTPTQKSKLDLMFATNRAIYNKLVACSRDDRLGIGSGNKMKQSDLLKKYRPIAVLKSMSKYFRNNKRARVHHKQVHDEVRDSAFRDFKKALKSSRALFFSKKRRDEKATYPDLRFKSKFAPLNTIEMRSRSITAIEVNGRDILRFHSKFFGFRRGEGIALHERPPELATSIRLQRLREGEFYLIVLSFESFRRQSASGCAQLIRACVTSLQSMTPMVGRCR</sequence>
<gene>
    <name evidence="3" type="ORF">V7S43_005657</name>
</gene>
<name>A0ABD3FS60_9STRA</name>
<dbReference type="EMBL" id="JBIMZQ010000009">
    <property type="protein sequence ID" value="KAL3669276.1"/>
    <property type="molecule type" value="Genomic_DNA"/>
</dbReference>
<organism evidence="3 4">
    <name type="scientific">Phytophthora oleae</name>
    <dbReference type="NCBI Taxonomy" id="2107226"/>
    <lineage>
        <taxon>Eukaryota</taxon>
        <taxon>Sar</taxon>
        <taxon>Stramenopiles</taxon>
        <taxon>Oomycota</taxon>
        <taxon>Peronosporomycetes</taxon>
        <taxon>Peronosporales</taxon>
        <taxon>Peronosporaceae</taxon>
        <taxon>Phytophthora</taxon>
    </lineage>
</organism>
<dbReference type="AlphaFoldDB" id="A0ABD3FS60"/>
<comment type="caution">
    <text evidence="3">The sequence shown here is derived from an EMBL/GenBank/DDBJ whole genome shotgun (WGS) entry which is preliminary data.</text>
</comment>
<evidence type="ECO:0000259" key="2">
    <source>
        <dbReference type="Pfam" id="PF12323"/>
    </source>
</evidence>
<accession>A0ABD3FS60</accession>
<protein>
    <recommendedName>
        <fullName evidence="2">Transposase putative helix-turn-helix domain-containing protein</fullName>
    </recommendedName>
</protein>
<feature type="region of interest" description="Disordered" evidence="1">
    <location>
        <begin position="1"/>
        <end position="22"/>
    </location>
</feature>
<keyword evidence="4" id="KW-1185">Reference proteome</keyword>
<evidence type="ECO:0000313" key="4">
    <source>
        <dbReference type="Proteomes" id="UP001632037"/>
    </source>
</evidence>
<feature type="compositionally biased region" description="Acidic residues" evidence="1">
    <location>
        <begin position="1"/>
        <end position="14"/>
    </location>
</feature>
<reference evidence="3 4" key="1">
    <citation type="submission" date="2024-09" db="EMBL/GenBank/DDBJ databases">
        <title>Genome sequencing and assembly of Phytophthora oleae, isolate VK10A, causative agent of rot of olive drupes.</title>
        <authorList>
            <person name="Conti Taguali S."/>
            <person name="Riolo M."/>
            <person name="La Spada F."/>
            <person name="Cacciola S.O."/>
            <person name="Dionisio G."/>
        </authorList>
    </citation>
    <scope>NUCLEOTIDE SEQUENCE [LARGE SCALE GENOMIC DNA]</scope>
    <source>
        <strain evidence="3 4">VK10A</strain>
    </source>
</reference>
<dbReference type="InterPro" id="IPR021027">
    <property type="entry name" value="Transposase_put_HTH"/>
</dbReference>
<proteinExistence type="predicted"/>
<dbReference type="Proteomes" id="UP001632037">
    <property type="component" value="Unassembled WGS sequence"/>
</dbReference>
<dbReference type="Pfam" id="PF12323">
    <property type="entry name" value="HTH_OrfB_IS605"/>
    <property type="match status" value="1"/>
</dbReference>